<reference evidence="2" key="1">
    <citation type="journal article" date="2019" name="Int. J. Syst. Evol. Microbiol.">
        <title>The Global Catalogue of Microorganisms (GCM) 10K type strain sequencing project: providing services to taxonomists for standard genome sequencing and annotation.</title>
        <authorList>
            <consortium name="The Broad Institute Genomics Platform"/>
            <consortium name="The Broad Institute Genome Sequencing Center for Infectious Disease"/>
            <person name="Wu L."/>
            <person name="Ma J."/>
        </authorList>
    </citation>
    <scope>NUCLEOTIDE SEQUENCE [LARGE SCALE GENOMIC DNA]</scope>
    <source>
        <strain evidence="2">CGMCC 1.15053</strain>
    </source>
</reference>
<keyword evidence="2" id="KW-1185">Reference proteome</keyword>
<proteinExistence type="predicted"/>
<dbReference type="RefSeq" id="WP_380045963.1">
    <property type="nucleotide sequence ID" value="NZ_JBHSOH010000003.1"/>
</dbReference>
<comment type="caution">
    <text evidence="1">The sequence shown here is derived from an EMBL/GenBank/DDBJ whole genome shotgun (WGS) entry which is preliminary data.</text>
</comment>
<sequence>MHAAGRGGTRADRAGPYRGGAAIALPPTVTLRIREALRLGQERAARLERTQQLELGEDLFIRIAPGGRKFLLFGLSEEPSQAQARAVAEVLGLREPVYGWHQGATLRSLTVVEQGAQPPPAGAAPPTDPTG</sequence>
<dbReference type="Proteomes" id="UP001595979">
    <property type="component" value="Unassembled WGS sequence"/>
</dbReference>
<evidence type="ECO:0000313" key="1">
    <source>
        <dbReference type="EMBL" id="MFC5847121.1"/>
    </source>
</evidence>
<protein>
    <submittedName>
        <fullName evidence="1">Uncharacterized protein</fullName>
    </submittedName>
</protein>
<accession>A0ABW1DHE4</accession>
<dbReference type="EMBL" id="JBHSOH010000003">
    <property type="protein sequence ID" value="MFC5847121.1"/>
    <property type="molecule type" value="Genomic_DNA"/>
</dbReference>
<organism evidence="1 2">
    <name type="scientific">Deinococcus petrolearius</name>
    <dbReference type="NCBI Taxonomy" id="1751295"/>
    <lineage>
        <taxon>Bacteria</taxon>
        <taxon>Thermotogati</taxon>
        <taxon>Deinococcota</taxon>
        <taxon>Deinococci</taxon>
        <taxon>Deinococcales</taxon>
        <taxon>Deinococcaceae</taxon>
        <taxon>Deinococcus</taxon>
    </lineage>
</organism>
<evidence type="ECO:0000313" key="2">
    <source>
        <dbReference type="Proteomes" id="UP001595979"/>
    </source>
</evidence>
<name>A0ABW1DHE4_9DEIO</name>
<gene>
    <name evidence="1" type="ORF">ACFPQ6_02265</name>
</gene>